<dbReference type="OrthoDB" id="9811249at2"/>
<comment type="subcellular location">
    <subcellularLocation>
        <location evidence="8">Cytoplasm</location>
    </subcellularLocation>
</comment>
<dbReference type="HAMAP" id="MF_00772">
    <property type="entry name" value="OGT"/>
    <property type="match status" value="1"/>
</dbReference>
<proteinExistence type="inferred from homology"/>
<evidence type="ECO:0000259" key="10">
    <source>
        <dbReference type="Pfam" id="PF02870"/>
    </source>
</evidence>
<dbReference type="PROSITE" id="PS00374">
    <property type="entry name" value="MGMT"/>
    <property type="match status" value="1"/>
</dbReference>
<dbReference type="EC" id="2.1.1.63" evidence="8"/>
<dbReference type="GO" id="GO:0003908">
    <property type="term" value="F:methylated-DNA-[protein]-cysteine S-methyltransferase activity"/>
    <property type="evidence" value="ECO:0007669"/>
    <property type="project" value="UniProtKB-UniRule"/>
</dbReference>
<keyword evidence="6 8" id="KW-0234">DNA repair</keyword>
<evidence type="ECO:0000256" key="6">
    <source>
        <dbReference type="ARBA" id="ARBA00023204"/>
    </source>
</evidence>
<evidence type="ECO:0000256" key="4">
    <source>
        <dbReference type="ARBA" id="ARBA00022679"/>
    </source>
</evidence>
<protein>
    <recommendedName>
        <fullName evidence="8">Methylated-DNA--protein-cysteine methyltransferase</fullName>
        <ecNumber evidence="8">2.1.1.63</ecNumber>
    </recommendedName>
    <alternativeName>
        <fullName evidence="8">6-O-methylguanine-DNA methyltransferase</fullName>
        <shortName evidence="8">MGMT</shortName>
    </alternativeName>
    <alternativeName>
        <fullName evidence="8">O-6-methylguanine-DNA-alkyltransferase</fullName>
    </alternativeName>
</protein>
<dbReference type="PANTHER" id="PTHR10815">
    <property type="entry name" value="METHYLATED-DNA--PROTEIN-CYSTEINE METHYLTRANSFERASE"/>
    <property type="match status" value="1"/>
</dbReference>
<dbReference type="InterPro" id="IPR001497">
    <property type="entry name" value="MethylDNA_cys_MeTrfase_AS"/>
</dbReference>
<comment type="function">
    <text evidence="8">Involved in the cellular defense against the biological effects of O6-methylguanine (O6-MeG) and O4-methylthymine (O4-MeT) in DNA. Repairs the methylated nucleobase in DNA by stoichiometrically transferring the methyl group to a cysteine residue in the enzyme. This is a suicide reaction: the enzyme is irreversibly inactivated.</text>
</comment>
<dbReference type="AlphaFoldDB" id="A0A1T4NRJ6"/>
<dbReference type="SUPFAM" id="SSF53155">
    <property type="entry name" value="Methylated DNA-protein cysteine methyltransferase domain"/>
    <property type="match status" value="1"/>
</dbReference>
<comment type="miscellaneous">
    <text evidence="8">This enzyme catalyzes only one turnover and therefore is not strictly catalytic. According to one definition, an enzyme is a biocatalyst that acts repeatedly and over many reaction cycles.</text>
</comment>
<evidence type="ECO:0000256" key="1">
    <source>
        <dbReference type="ARBA" id="ARBA00001286"/>
    </source>
</evidence>
<dbReference type="GO" id="GO:0006307">
    <property type="term" value="P:DNA alkylation repair"/>
    <property type="evidence" value="ECO:0007669"/>
    <property type="project" value="UniProtKB-UniRule"/>
</dbReference>
<organism evidence="11 12">
    <name type="scientific">Vibrio cincinnatiensis DSM 19608</name>
    <dbReference type="NCBI Taxonomy" id="1123491"/>
    <lineage>
        <taxon>Bacteria</taxon>
        <taxon>Pseudomonadati</taxon>
        <taxon>Pseudomonadota</taxon>
        <taxon>Gammaproteobacteria</taxon>
        <taxon>Vibrionales</taxon>
        <taxon>Vibrionaceae</taxon>
        <taxon>Vibrio</taxon>
    </lineage>
</organism>
<evidence type="ECO:0000259" key="9">
    <source>
        <dbReference type="Pfam" id="PF01035"/>
    </source>
</evidence>
<feature type="domain" description="Methylated-DNA-[protein]-cysteine S-methyltransferase DNA binding" evidence="9">
    <location>
        <begin position="76"/>
        <end position="155"/>
    </location>
</feature>
<dbReference type="RefSeq" id="WP_078925829.1">
    <property type="nucleotide sequence ID" value="NZ_FUXB01000006.1"/>
</dbReference>
<reference evidence="12" key="1">
    <citation type="submission" date="2017-02" db="EMBL/GenBank/DDBJ databases">
        <authorList>
            <person name="Varghese N."/>
            <person name="Submissions S."/>
        </authorList>
    </citation>
    <scope>NUCLEOTIDE SEQUENCE [LARGE SCALE GENOMIC DNA]</scope>
    <source>
        <strain evidence="12">DSM 19608</strain>
    </source>
</reference>
<dbReference type="Proteomes" id="UP000190834">
    <property type="component" value="Unassembled WGS sequence"/>
</dbReference>
<dbReference type="GeneID" id="70581677"/>
<evidence type="ECO:0000313" key="12">
    <source>
        <dbReference type="Proteomes" id="UP000190834"/>
    </source>
</evidence>
<dbReference type="Gene3D" id="1.10.10.10">
    <property type="entry name" value="Winged helix-like DNA-binding domain superfamily/Winged helix DNA-binding domain"/>
    <property type="match status" value="1"/>
</dbReference>
<dbReference type="STRING" id="1123491.SAMN02745782_01429"/>
<name>A0A1T4NRJ6_VIBCI</name>
<feature type="domain" description="Methylguanine DNA methyltransferase ribonuclease-like" evidence="10">
    <location>
        <begin position="4"/>
        <end position="71"/>
    </location>
</feature>
<dbReference type="SUPFAM" id="SSF46767">
    <property type="entry name" value="Methylated DNA-protein cysteine methyltransferase, C-terminal domain"/>
    <property type="match status" value="1"/>
</dbReference>
<dbReference type="NCBIfam" id="TIGR00589">
    <property type="entry name" value="ogt"/>
    <property type="match status" value="1"/>
</dbReference>
<dbReference type="CDD" id="cd06445">
    <property type="entry name" value="ATase"/>
    <property type="match status" value="1"/>
</dbReference>
<dbReference type="GO" id="GO:0032259">
    <property type="term" value="P:methylation"/>
    <property type="evidence" value="ECO:0007669"/>
    <property type="project" value="UniProtKB-KW"/>
</dbReference>
<dbReference type="EMBL" id="FUXB01000006">
    <property type="protein sequence ID" value="SJZ81747.1"/>
    <property type="molecule type" value="Genomic_DNA"/>
</dbReference>
<keyword evidence="4 8" id="KW-0808">Transferase</keyword>
<sequence>MHQYTHYYSPLGKMILQSDLEGLTGVWFTTETTMPSELGEYTESCSILVQTINQLNEYFSGERRDFNLPLSAKGSEFQQKTWRTLRSIPYGETWSYAQLAQVMGNPKAARAVGSANSKNPISIIVPCHRVVGKNGALTGYSGGIERKNYLLELENKHTE</sequence>
<dbReference type="Pfam" id="PF02870">
    <property type="entry name" value="Methyltransf_1N"/>
    <property type="match status" value="1"/>
</dbReference>
<comment type="catalytic activity">
    <reaction evidence="7 8">
        <text>a 6-O-methyl-2'-deoxyguanosine in DNA + L-cysteinyl-[protein] = S-methyl-L-cysteinyl-[protein] + a 2'-deoxyguanosine in DNA</text>
        <dbReference type="Rhea" id="RHEA:24000"/>
        <dbReference type="Rhea" id="RHEA-COMP:10131"/>
        <dbReference type="Rhea" id="RHEA-COMP:10132"/>
        <dbReference type="Rhea" id="RHEA-COMP:11367"/>
        <dbReference type="Rhea" id="RHEA-COMP:11368"/>
        <dbReference type="ChEBI" id="CHEBI:29950"/>
        <dbReference type="ChEBI" id="CHEBI:82612"/>
        <dbReference type="ChEBI" id="CHEBI:85445"/>
        <dbReference type="ChEBI" id="CHEBI:85448"/>
        <dbReference type="EC" id="2.1.1.63"/>
    </reaction>
</comment>
<evidence type="ECO:0000256" key="8">
    <source>
        <dbReference type="HAMAP-Rule" id="MF_00772"/>
    </source>
</evidence>
<evidence type="ECO:0000256" key="5">
    <source>
        <dbReference type="ARBA" id="ARBA00022763"/>
    </source>
</evidence>
<dbReference type="InterPro" id="IPR036388">
    <property type="entry name" value="WH-like_DNA-bd_sf"/>
</dbReference>
<dbReference type="InterPro" id="IPR008332">
    <property type="entry name" value="MethylG_MeTrfase_N"/>
</dbReference>
<evidence type="ECO:0000256" key="3">
    <source>
        <dbReference type="ARBA" id="ARBA00022603"/>
    </source>
</evidence>
<keyword evidence="3 8" id="KW-0489">Methyltransferase</keyword>
<dbReference type="InterPro" id="IPR014048">
    <property type="entry name" value="MethylDNA_cys_MeTrfase_DNA-bd"/>
</dbReference>
<accession>A0A1T4NRJ6</accession>
<dbReference type="GO" id="GO:0005737">
    <property type="term" value="C:cytoplasm"/>
    <property type="evidence" value="ECO:0007669"/>
    <property type="project" value="UniProtKB-SubCell"/>
</dbReference>
<comment type="similarity">
    <text evidence="8">Belongs to the MGMT family.</text>
</comment>
<dbReference type="InterPro" id="IPR036631">
    <property type="entry name" value="MGMT_N_sf"/>
</dbReference>
<dbReference type="PANTHER" id="PTHR10815:SF5">
    <property type="entry name" value="METHYLATED-DNA--PROTEIN-CYSTEINE METHYLTRANSFERASE"/>
    <property type="match status" value="1"/>
</dbReference>
<dbReference type="InterPro" id="IPR036217">
    <property type="entry name" value="MethylDNA_cys_MeTrfase_DNAb"/>
</dbReference>
<evidence type="ECO:0000313" key="11">
    <source>
        <dbReference type="EMBL" id="SJZ81747.1"/>
    </source>
</evidence>
<dbReference type="InterPro" id="IPR023546">
    <property type="entry name" value="MGMT"/>
</dbReference>
<dbReference type="FunFam" id="1.10.10.10:FF:000337">
    <property type="entry name" value="Methylated-DNA--protein-cysteine methyltransferase"/>
    <property type="match status" value="1"/>
</dbReference>
<keyword evidence="12" id="KW-1185">Reference proteome</keyword>
<gene>
    <name evidence="11" type="ORF">SAMN02745782_01429</name>
</gene>
<dbReference type="Gene3D" id="3.30.160.70">
    <property type="entry name" value="Methylated DNA-protein cysteine methyltransferase domain"/>
    <property type="match status" value="1"/>
</dbReference>
<keyword evidence="2 8" id="KW-0963">Cytoplasm</keyword>
<evidence type="ECO:0000256" key="2">
    <source>
        <dbReference type="ARBA" id="ARBA00022490"/>
    </source>
</evidence>
<feature type="active site" description="Nucleophile; methyl group acceptor" evidence="8">
    <location>
        <position position="127"/>
    </location>
</feature>
<keyword evidence="5 8" id="KW-0227">DNA damage</keyword>
<comment type="catalytic activity">
    <reaction evidence="1 8">
        <text>a 4-O-methyl-thymidine in DNA + L-cysteinyl-[protein] = a thymidine in DNA + S-methyl-L-cysteinyl-[protein]</text>
        <dbReference type="Rhea" id="RHEA:53428"/>
        <dbReference type="Rhea" id="RHEA-COMP:10131"/>
        <dbReference type="Rhea" id="RHEA-COMP:10132"/>
        <dbReference type="Rhea" id="RHEA-COMP:13555"/>
        <dbReference type="Rhea" id="RHEA-COMP:13556"/>
        <dbReference type="ChEBI" id="CHEBI:29950"/>
        <dbReference type="ChEBI" id="CHEBI:82612"/>
        <dbReference type="ChEBI" id="CHEBI:137386"/>
        <dbReference type="ChEBI" id="CHEBI:137387"/>
        <dbReference type="EC" id="2.1.1.63"/>
    </reaction>
</comment>
<dbReference type="Pfam" id="PF01035">
    <property type="entry name" value="DNA_binding_1"/>
    <property type="match status" value="1"/>
</dbReference>
<evidence type="ECO:0000256" key="7">
    <source>
        <dbReference type="ARBA" id="ARBA00049348"/>
    </source>
</evidence>